<name>A0AAV1YTA3_9ARAC</name>
<dbReference type="Gene3D" id="2.40.70.10">
    <property type="entry name" value="Acid Proteases"/>
    <property type="match status" value="1"/>
</dbReference>
<dbReference type="SUPFAM" id="SSF47353">
    <property type="entry name" value="Retrovirus capsid dimerization domain-like"/>
    <property type="match status" value="1"/>
</dbReference>
<evidence type="ECO:0000256" key="1">
    <source>
        <dbReference type="SAM" id="Coils"/>
    </source>
</evidence>
<proteinExistence type="predicted"/>
<evidence type="ECO:0000259" key="2">
    <source>
        <dbReference type="Pfam" id="PF00078"/>
    </source>
</evidence>
<sequence length="716" mass="81854">MAYLSKGKKIDLFNLALELRLDVTSNDKIIDLHDKITKSTFFKNNEQFVKDQFNNNVDERKKLEEAEVKKVESENQRLAEERAFELEKLRLQNQNSTANTSPIDSTPTRFDLKTVLPTFNADIDDMSLFLTMFERHMKLLNVSADYWVSYLIGVLPSDVGKLIAREPEEMFKNYTHVRTILLQRFKLTADRFRSLFSRHQKRDHSTWKDFFFELRTYFEGWLNELEISSFDKLKELIIADQIKRKCPLEYKNHHLDSWETLNDPVVLAEKLDLYENIKSPYQKVTKPPNSQEWHKPKVPRNACSQNFKNSQFPKFEKTYSSSTHRNPISNSNNLPLPSRNMENSVYCYGCGYPGFIKSKSPKCSSKKDSAFANAIQVFTCFTLPVALLDIEVYEATGTVCADTGASHSVGGEIMFNFLQKRGQKFIEIDLAVCLADGQQSTSNVLKTTVPIKVHGRTFHTDLIFLPHAKGNRTLLGVDFLRKSGIVMDMTNNFWYFGDKPYCRIPFATDIPLPTNNSPVEINSSSCPRNSITSDDPVQSNHVLPEANNLCLRVDEGQNLDTEKKSRLTALLTENEEIFRLGGEPTPYVKHFINTGDHPPVAATPYRLSPKKKEQLSKAIDELLANDIIEECESPYAAPVVLVPKPNGDIRLCIDYRKLNAITIPDKYPLPLMDTLLHDAKSTAFMSTLDLKTRYHQIEVNPADKVKTAFVCTFGMF</sequence>
<keyword evidence="4" id="KW-1185">Reference proteome</keyword>
<accession>A0AAV1YTA3</accession>
<dbReference type="InterPro" id="IPR021109">
    <property type="entry name" value="Peptidase_aspartic_dom_sf"/>
</dbReference>
<gene>
    <name evidence="3" type="ORF">LARSCL_LOCUS802</name>
</gene>
<evidence type="ECO:0000313" key="4">
    <source>
        <dbReference type="Proteomes" id="UP001497382"/>
    </source>
</evidence>
<dbReference type="Proteomes" id="UP001497382">
    <property type="component" value="Unassembled WGS sequence"/>
</dbReference>
<dbReference type="Pfam" id="PF08284">
    <property type="entry name" value="RVP_2"/>
    <property type="match status" value="1"/>
</dbReference>
<reference evidence="3 4" key="1">
    <citation type="submission" date="2024-04" db="EMBL/GenBank/DDBJ databases">
        <authorList>
            <person name="Rising A."/>
            <person name="Reimegard J."/>
            <person name="Sonavane S."/>
            <person name="Akerstrom W."/>
            <person name="Nylinder S."/>
            <person name="Hedman E."/>
            <person name="Kallberg Y."/>
        </authorList>
    </citation>
    <scope>NUCLEOTIDE SEQUENCE [LARGE SCALE GENOMIC DNA]</scope>
</reference>
<dbReference type="InterPro" id="IPR053134">
    <property type="entry name" value="RNA-dir_DNA_polymerase"/>
</dbReference>
<dbReference type="Pfam" id="PF00078">
    <property type="entry name" value="RVT_1"/>
    <property type="match status" value="1"/>
</dbReference>
<dbReference type="AlphaFoldDB" id="A0AAV1YTA3"/>
<dbReference type="GO" id="GO:0071897">
    <property type="term" value="P:DNA biosynthetic process"/>
    <property type="evidence" value="ECO:0007669"/>
    <property type="project" value="UniProtKB-ARBA"/>
</dbReference>
<comment type="caution">
    <text evidence="3">The sequence shown here is derived from an EMBL/GenBank/DDBJ whole genome shotgun (WGS) entry which is preliminary data.</text>
</comment>
<dbReference type="EMBL" id="CAXIEN010000004">
    <property type="protein sequence ID" value="CAL1262124.1"/>
    <property type="molecule type" value="Genomic_DNA"/>
</dbReference>
<organism evidence="3 4">
    <name type="scientific">Larinioides sclopetarius</name>
    <dbReference type="NCBI Taxonomy" id="280406"/>
    <lineage>
        <taxon>Eukaryota</taxon>
        <taxon>Metazoa</taxon>
        <taxon>Ecdysozoa</taxon>
        <taxon>Arthropoda</taxon>
        <taxon>Chelicerata</taxon>
        <taxon>Arachnida</taxon>
        <taxon>Araneae</taxon>
        <taxon>Araneomorphae</taxon>
        <taxon>Entelegynae</taxon>
        <taxon>Araneoidea</taxon>
        <taxon>Araneidae</taxon>
        <taxon>Larinioides</taxon>
    </lineage>
</organism>
<dbReference type="SUPFAM" id="SSF56672">
    <property type="entry name" value="DNA/RNA polymerases"/>
    <property type="match status" value="1"/>
</dbReference>
<dbReference type="PANTHER" id="PTHR24559:SF444">
    <property type="entry name" value="REVERSE TRANSCRIPTASE DOMAIN-CONTAINING PROTEIN"/>
    <property type="match status" value="1"/>
</dbReference>
<dbReference type="CDD" id="cd01647">
    <property type="entry name" value="RT_LTR"/>
    <property type="match status" value="1"/>
</dbReference>
<dbReference type="CDD" id="cd00303">
    <property type="entry name" value="retropepsin_like"/>
    <property type="match status" value="1"/>
</dbReference>
<keyword evidence="1" id="KW-0175">Coiled coil</keyword>
<evidence type="ECO:0000313" key="3">
    <source>
        <dbReference type="EMBL" id="CAL1262124.1"/>
    </source>
</evidence>
<dbReference type="InterPro" id="IPR000477">
    <property type="entry name" value="RT_dom"/>
</dbReference>
<dbReference type="Gene3D" id="3.10.10.10">
    <property type="entry name" value="HIV Type 1 Reverse Transcriptase, subunit A, domain 1"/>
    <property type="match status" value="1"/>
</dbReference>
<dbReference type="PANTHER" id="PTHR24559">
    <property type="entry name" value="TRANSPOSON TY3-I GAG-POL POLYPROTEIN"/>
    <property type="match status" value="1"/>
</dbReference>
<dbReference type="InterPro" id="IPR043502">
    <property type="entry name" value="DNA/RNA_pol_sf"/>
</dbReference>
<feature type="coiled-coil region" evidence="1">
    <location>
        <begin position="49"/>
        <end position="88"/>
    </location>
</feature>
<feature type="domain" description="Reverse transcriptase" evidence="2">
    <location>
        <begin position="642"/>
        <end position="712"/>
    </location>
</feature>
<protein>
    <recommendedName>
        <fullName evidence="2">Reverse transcriptase domain-containing protein</fullName>
    </recommendedName>
</protein>